<dbReference type="PANTHER" id="PTHR28013:SF4">
    <property type="entry name" value="MARVEL DOMAIN-CONTAINING PROTEIN"/>
    <property type="match status" value="1"/>
</dbReference>
<evidence type="ECO:0000256" key="1">
    <source>
        <dbReference type="SAM" id="Phobius"/>
    </source>
</evidence>
<keyword evidence="1" id="KW-0812">Transmembrane</keyword>
<dbReference type="InterPro" id="IPR051380">
    <property type="entry name" value="pH-response_reg_palI/RIM9"/>
</dbReference>
<organism evidence="2 3">
    <name type="scientific">Tremella mesenterica</name>
    <name type="common">Jelly fungus</name>
    <dbReference type="NCBI Taxonomy" id="5217"/>
    <lineage>
        <taxon>Eukaryota</taxon>
        <taxon>Fungi</taxon>
        <taxon>Dikarya</taxon>
        <taxon>Basidiomycota</taxon>
        <taxon>Agaricomycotina</taxon>
        <taxon>Tremellomycetes</taxon>
        <taxon>Tremellales</taxon>
        <taxon>Tremellaceae</taxon>
        <taxon>Tremella</taxon>
    </lineage>
</organism>
<sequence length="210" mass="23911">MPRQTYATGRAAPASLSAAAFLMFVATLFYWLVAFSVPFIKHIHFVHTRENDVKYGTFGWCALANRVCYRHVGYAWHPEIIDNTHLTGSLILIALTAAFGTFAFFSLLHSLTDLRSGVCSFFLTLFTSFLAFLSFLLALICFGVAHHRFNRASLDAHYGAALPLLILGWLMYMACIPLVFIGWLREHHYRRRNLEASTVPATPTTRRRWF</sequence>
<feature type="transmembrane region" description="Helical" evidence="1">
    <location>
        <begin position="157"/>
        <end position="184"/>
    </location>
</feature>
<feature type="transmembrane region" description="Helical" evidence="1">
    <location>
        <begin position="120"/>
        <end position="145"/>
    </location>
</feature>
<keyword evidence="3" id="KW-1185">Reference proteome</keyword>
<comment type="caution">
    <text evidence="2">The sequence shown here is derived from an EMBL/GenBank/DDBJ whole genome shotgun (WGS) entry which is preliminary data.</text>
</comment>
<keyword evidence="1" id="KW-1133">Transmembrane helix</keyword>
<reference evidence="2 3" key="1">
    <citation type="submission" date="2016-06" db="EMBL/GenBank/DDBJ databases">
        <title>Evolution of pathogenesis and genome organization in the Tremellales.</title>
        <authorList>
            <person name="Cuomo C."/>
            <person name="Litvintseva A."/>
            <person name="Heitman J."/>
            <person name="Chen Y."/>
            <person name="Sun S."/>
            <person name="Springer D."/>
            <person name="Dromer F."/>
            <person name="Young S."/>
            <person name="Zeng Q."/>
            <person name="Chapman S."/>
            <person name="Gujja S."/>
            <person name="Saif S."/>
            <person name="Birren B."/>
        </authorList>
    </citation>
    <scope>NUCLEOTIDE SEQUENCE [LARGE SCALE GENOMIC DNA]</scope>
    <source>
        <strain evidence="2 3">ATCC 28783</strain>
    </source>
</reference>
<dbReference type="GO" id="GO:0032153">
    <property type="term" value="C:cell division site"/>
    <property type="evidence" value="ECO:0007669"/>
    <property type="project" value="TreeGrafter"/>
</dbReference>
<accession>A0A4Q1BIN2</accession>
<gene>
    <name evidence="2" type="ORF">M231_05164</name>
</gene>
<feature type="transmembrane region" description="Helical" evidence="1">
    <location>
        <begin position="12"/>
        <end position="33"/>
    </location>
</feature>
<name>A0A4Q1BIN2_TREME</name>
<evidence type="ECO:0000313" key="3">
    <source>
        <dbReference type="Proteomes" id="UP000289152"/>
    </source>
</evidence>
<protein>
    <recommendedName>
        <fullName evidence="4">Pali-domain-containing protein</fullName>
    </recommendedName>
</protein>
<feature type="transmembrane region" description="Helical" evidence="1">
    <location>
        <begin position="86"/>
        <end position="108"/>
    </location>
</feature>
<dbReference type="Proteomes" id="UP000289152">
    <property type="component" value="Unassembled WGS sequence"/>
</dbReference>
<dbReference type="OrthoDB" id="2573621at2759"/>
<dbReference type="GO" id="GO:0005886">
    <property type="term" value="C:plasma membrane"/>
    <property type="evidence" value="ECO:0007669"/>
    <property type="project" value="TreeGrafter"/>
</dbReference>
<evidence type="ECO:0008006" key="4">
    <source>
        <dbReference type="Google" id="ProtNLM"/>
    </source>
</evidence>
<proteinExistence type="predicted"/>
<evidence type="ECO:0000313" key="2">
    <source>
        <dbReference type="EMBL" id="RXK37539.1"/>
    </source>
</evidence>
<dbReference type="VEuPathDB" id="FungiDB:TREMEDRAFT_58780"/>
<dbReference type="InParanoid" id="A0A4Q1BIN2"/>
<dbReference type="PANTHER" id="PTHR28013">
    <property type="entry name" value="PROTEIN DCV1-RELATED"/>
    <property type="match status" value="1"/>
</dbReference>
<dbReference type="AlphaFoldDB" id="A0A4Q1BIN2"/>
<keyword evidence="1" id="KW-0472">Membrane</keyword>
<dbReference type="EMBL" id="SDIL01000066">
    <property type="protein sequence ID" value="RXK37539.1"/>
    <property type="molecule type" value="Genomic_DNA"/>
</dbReference>
<dbReference type="GO" id="GO:0035838">
    <property type="term" value="C:growing cell tip"/>
    <property type="evidence" value="ECO:0007669"/>
    <property type="project" value="TreeGrafter"/>
</dbReference>